<dbReference type="Pfam" id="PF13460">
    <property type="entry name" value="NAD_binding_10"/>
    <property type="match status" value="1"/>
</dbReference>
<keyword evidence="3" id="KW-1185">Reference proteome</keyword>
<dbReference type="Gene3D" id="3.40.50.720">
    <property type="entry name" value="NAD(P)-binding Rossmann-like Domain"/>
    <property type="match status" value="1"/>
</dbReference>
<dbReference type="EMBL" id="JBHLUU010000100">
    <property type="protein sequence ID" value="MFC0476346.1"/>
    <property type="molecule type" value="Genomic_DNA"/>
</dbReference>
<name>A0ABV6KSN7_9BACI</name>
<dbReference type="PANTHER" id="PTHR14097:SF7">
    <property type="entry name" value="OXIDOREDUCTASE HTATIP2"/>
    <property type="match status" value="1"/>
</dbReference>
<accession>A0ABV6KSN7</accession>
<feature type="domain" description="NAD(P)-binding" evidence="1">
    <location>
        <begin position="10"/>
        <end position="128"/>
    </location>
</feature>
<dbReference type="SUPFAM" id="SSF51735">
    <property type="entry name" value="NAD(P)-binding Rossmann-fold domains"/>
    <property type="match status" value="1"/>
</dbReference>
<dbReference type="InterPro" id="IPR016040">
    <property type="entry name" value="NAD(P)-bd_dom"/>
</dbReference>
<evidence type="ECO:0000313" key="3">
    <source>
        <dbReference type="Proteomes" id="UP001589738"/>
    </source>
</evidence>
<dbReference type="PANTHER" id="PTHR14097">
    <property type="entry name" value="OXIDOREDUCTASE HTATIP2"/>
    <property type="match status" value="1"/>
</dbReference>
<dbReference type="Proteomes" id="UP001589738">
    <property type="component" value="Unassembled WGS sequence"/>
</dbReference>
<organism evidence="2 3">
    <name type="scientific">Robertmurraya beringensis</name>
    <dbReference type="NCBI Taxonomy" id="641660"/>
    <lineage>
        <taxon>Bacteria</taxon>
        <taxon>Bacillati</taxon>
        <taxon>Bacillota</taxon>
        <taxon>Bacilli</taxon>
        <taxon>Bacillales</taxon>
        <taxon>Bacillaceae</taxon>
        <taxon>Robertmurraya</taxon>
    </lineage>
</organism>
<gene>
    <name evidence="2" type="ORF">ACFFHF_14100</name>
</gene>
<evidence type="ECO:0000313" key="2">
    <source>
        <dbReference type="EMBL" id="MFC0476346.1"/>
    </source>
</evidence>
<comment type="caution">
    <text evidence="2">The sequence shown here is derived from an EMBL/GenBank/DDBJ whole genome shotgun (WGS) entry which is preliminary data.</text>
</comment>
<evidence type="ECO:0000259" key="1">
    <source>
        <dbReference type="Pfam" id="PF13460"/>
    </source>
</evidence>
<reference evidence="2 3" key="1">
    <citation type="submission" date="2024-09" db="EMBL/GenBank/DDBJ databases">
        <authorList>
            <person name="Sun Q."/>
            <person name="Mori K."/>
        </authorList>
    </citation>
    <scope>NUCLEOTIDE SEQUENCE [LARGE SCALE GENOMIC DNA]</scope>
    <source>
        <strain evidence="2 3">CGMCC 1.9126</strain>
    </source>
</reference>
<proteinExistence type="predicted"/>
<dbReference type="InterPro" id="IPR036291">
    <property type="entry name" value="NAD(P)-bd_dom_sf"/>
</dbReference>
<protein>
    <submittedName>
        <fullName evidence="2">NAD(P)H-binding protein</fullName>
    </submittedName>
</protein>
<dbReference type="RefSeq" id="WP_160548948.1">
    <property type="nucleotide sequence ID" value="NZ_JBHLUU010000100.1"/>
</dbReference>
<sequence>MKAKKALIAGATGLVGNELLHILLEAKEYETVTAIVRRPLSIKHPKLNEVIVDFDHLEEYSEQMAVDDVFCCLGTTIKKAKTKEVMKKIDADYPLALARLTQKLDARHFLLISSMNANPQSKIWYSQMKGKLEEELSTVPFQTISILRPSLLLGDRQEFRLGEKIGATIFQALSFLFVGPLLKVKAIEGRQVAQSMYSIAQTNRQGVNIYPSDMLQSRITT</sequence>